<dbReference type="Pfam" id="PF00173">
    <property type="entry name" value="Cyt-b5"/>
    <property type="match status" value="1"/>
</dbReference>
<dbReference type="STRING" id="1159556.A0A063BRU4"/>
<dbReference type="InterPro" id="IPR001199">
    <property type="entry name" value="Cyt_B5-like_heme/steroid-bd"/>
</dbReference>
<comment type="caution">
    <text evidence="2">The sequence shown here is derived from an EMBL/GenBank/DDBJ whole genome shotgun (WGS) entry which is preliminary data.</text>
</comment>
<dbReference type="AlphaFoldDB" id="A0A063BRU4"/>
<dbReference type="InterPro" id="IPR036400">
    <property type="entry name" value="Cyt_B5-like_heme/steroid_sf"/>
</dbReference>
<dbReference type="Proteomes" id="UP000054053">
    <property type="component" value="Unassembled WGS sequence"/>
</dbReference>
<feature type="domain" description="Cytochrome b5 heme-binding" evidence="1">
    <location>
        <begin position="19"/>
        <end position="65"/>
    </location>
</feature>
<proteinExistence type="predicted"/>
<gene>
    <name evidence="2" type="ORF">UVI_02045380</name>
</gene>
<evidence type="ECO:0000259" key="1">
    <source>
        <dbReference type="Pfam" id="PF00173"/>
    </source>
</evidence>
<sequence length="66" mass="7094">MASAGSRSRDAVLAPDAVDEMIADGDIIVIFQDFVLRLNSWLDRHPGGSLAILHMVGRDATDEITA</sequence>
<accession>A0A063BRU4</accession>
<name>A0A063BRU4_USTVR</name>
<dbReference type="SUPFAM" id="SSF55856">
    <property type="entry name" value="Cytochrome b5-like heme/steroid binding domain"/>
    <property type="match status" value="1"/>
</dbReference>
<dbReference type="EMBL" id="BBTG02000028">
    <property type="protein sequence ID" value="GAO16166.1"/>
    <property type="molecule type" value="Genomic_DNA"/>
</dbReference>
<dbReference type="HOGENOM" id="CLU_2833085_0_0_1"/>
<evidence type="ECO:0000313" key="3">
    <source>
        <dbReference type="Proteomes" id="UP000054053"/>
    </source>
</evidence>
<organism evidence="2 3">
    <name type="scientific">Ustilaginoidea virens</name>
    <name type="common">Rice false smut fungus</name>
    <name type="synonym">Villosiclava virens</name>
    <dbReference type="NCBI Taxonomy" id="1159556"/>
    <lineage>
        <taxon>Eukaryota</taxon>
        <taxon>Fungi</taxon>
        <taxon>Dikarya</taxon>
        <taxon>Ascomycota</taxon>
        <taxon>Pezizomycotina</taxon>
        <taxon>Sordariomycetes</taxon>
        <taxon>Hypocreomycetidae</taxon>
        <taxon>Hypocreales</taxon>
        <taxon>Clavicipitaceae</taxon>
        <taxon>Ustilaginoidea</taxon>
    </lineage>
</organism>
<dbReference type="Gene3D" id="3.10.120.10">
    <property type="entry name" value="Cytochrome b5-like heme/steroid binding domain"/>
    <property type="match status" value="1"/>
</dbReference>
<evidence type="ECO:0000313" key="2">
    <source>
        <dbReference type="EMBL" id="GAO16166.1"/>
    </source>
</evidence>
<protein>
    <recommendedName>
        <fullName evidence="1">Cytochrome b5 heme-binding domain-containing protein</fullName>
    </recommendedName>
</protein>
<reference evidence="3" key="1">
    <citation type="journal article" date="2016" name="Genome Announc.">
        <title>Genome sequence of Ustilaginoidea virens IPU010, a rice pathogenic fungus causing false smut.</title>
        <authorList>
            <person name="Kumagai T."/>
            <person name="Ishii T."/>
            <person name="Terai G."/>
            <person name="Umemura M."/>
            <person name="Machida M."/>
            <person name="Asai K."/>
        </authorList>
    </citation>
    <scope>NUCLEOTIDE SEQUENCE [LARGE SCALE GENOMIC DNA]</scope>
    <source>
        <strain evidence="3">IPU010</strain>
    </source>
</reference>